<reference evidence="1 2" key="1">
    <citation type="submission" date="2019-12" db="EMBL/GenBank/DDBJ databases">
        <title>Comparative genomics gives insights into the taxonomy of the Azoarcus-Aromatoleum group and reveals separate origins of nif in the plant-associated Azoarcus and non-plant-associated Aromatoleum sub-groups.</title>
        <authorList>
            <person name="Lafos M."/>
            <person name="Maluk M."/>
            <person name="Batista M."/>
            <person name="Junghare M."/>
            <person name="Carmona M."/>
            <person name="Faoro H."/>
            <person name="Cruz L.M."/>
            <person name="Battistoni F."/>
            <person name="De Souza E."/>
            <person name="Pedrosa F."/>
            <person name="Chen W.-M."/>
            <person name="Poole P.S."/>
            <person name="Dixon R.A."/>
            <person name="James E.K."/>
        </authorList>
    </citation>
    <scope>NUCLEOTIDE SEQUENCE [LARGE SCALE GENOMIC DNA]</scope>
    <source>
        <strain evidence="1 2">T</strain>
    </source>
</reference>
<evidence type="ECO:0000313" key="1">
    <source>
        <dbReference type="EMBL" id="NMF97095.1"/>
    </source>
</evidence>
<comment type="caution">
    <text evidence="1">The sequence shown here is derived from an EMBL/GenBank/DDBJ whole genome shotgun (WGS) entry which is preliminary data.</text>
</comment>
<organism evidence="1 2">
    <name type="scientific">Aromatoleum toluolicum</name>
    <dbReference type="NCBI Taxonomy" id="90060"/>
    <lineage>
        <taxon>Bacteria</taxon>
        <taxon>Pseudomonadati</taxon>
        <taxon>Pseudomonadota</taxon>
        <taxon>Betaproteobacteria</taxon>
        <taxon>Rhodocyclales</taxon>
        <taxon>Rhodocyclaceae</taxon>
        <taxon>Aromatoleum</taxon>
    </lineage>
</organism>
<dbReference type="Proteomes" id="UP000634522">
    <property type="component" value="Unassembled WGS sequence"/>
</dbReference>
<proteinExistence type="predicted"/>
<protein>
    <submittedName>
        <fullName evidence="1">Uncharacterized protein</fullName>
    </submittedName>
</protein>
<dbReference type="RefSeq" id="WP_169138847.1">
    <property type="nucleotide sequence ID" value="NZ_WTVS01000010.1"/>
</dbReference>
<keyword evidence="2" id="KW-1185">Reference proteome</keyword>
<evidence type="ECO:0000313" key="2">
    <source>
        <dbReference type="Proteomes" id="UP000634522"/>
    </source>
</evidence>
<name>A0ABX1NCS6_9RHOO</name>
<sequence length="62" mass="6860">MFVLSFQVVGKNRVSGGRAQVHRHAMILREYEQQSIGIYSTAKARVTQVTQAGCASRPRPAD</sequence>
<gene>
    <name evidence="1" type="ORF">GPA27_06810</name>
</gene>
<dbReference type="EMBL" id="WTVS01000010">
    <property type="protein sequence ID" value="NMF97095.1"/>
    <property type="molecule type" value="Genomic_DNA"/>
</dbReference>
<accession>A0ABX1NCS6</accession>